<dbReference type="RefSeq" id="XP_047774206.1">
    <property type="nucleotide sequence ID" value="XM_047921834.1"/>
</dbReference>
<feature type="compositionally biased region" description="Polar residues" evidence="1">
    <location>
        <begin position="47"/>
        <end position="57"/>
    </location>
</feature>
<evidence type="ECO:0000313" key="2">
    <source>
        <dbReference type="EMBL" id="KAH9830959.1"/>
    </source>
</evidence>
<dbReference type="EMBL" id="JADCUA010000028">
    <property type="protein sequence ID" value="KAH9830959.1"/>
    <property type="molecule type" value="Genomic_DNA"/>
</dbReference>
<feature type="compositionally biased region" description="Low complexity" evidence="1">
    <location>
        <begin position="238"/>
        <end position="251"/>
    </location>
</feature>
<feature type="compositionally biased region" description="Low complexity" evidence="1">
    <location>
        <begin position="262"/>
        <end position="287"/>
    </location>
</feature>
<feature type="region of interest" description="Disordered" evidence="1">
    <location>
        <begin position="237"/>
        <end position="434"/>
    </location>
</feature>
<feature type="compositionally biased region" description="Low complexity" evidence="1">
    <location>
        <begin position="116"/>
        <end position="127"/>
    </location>
</feature>
<feature type="compositionally biased region" description="Polar residues" evidence="1">
    <location>
        <begin position="359"/>
        <end position="377"/>
    </location>
</feature>
<keyword evidence="3" id="KW-1185">Reference proteome</keyword>
<proteinExistence type="predicted"/>
<organism evidence="2 3">
    <name type="scientific">Rhodofomes roseus</name>
    <dbReference type="NCBI Taxonomy" id="34475"/>
    <lineage>
        <taxon>Eukaryota</taxon>
        <taxon>Fungi</taxon>
        <taxon>Dikarya</taxon>
        <taxon>Basidiomycota</taxon>
        <taxon>Agaricomycotina</taxon>
        <taxon>Agaricomycetes</taxon>
        <taxon>Polyporales</taxon>
        <taxon>Rhodofomes</taxon>
    </lineage>
</organism>
<feature type="compositionally biased region" description="Gly residues" evidence="1">
    <location>
        <begin position="745"/>
        <end position="775"/>
    </location>
</feature>
<feature type="compositionally biased region" description="Polar residues" evidence="1">
    <location>
        <begin position="331"/>
        <end position="340"/>
    </location>
</feature>
<evidence type="ECO:0000313" key="3">
    <source>
        <dbReference type="Proteomes" id="UP000814176"/>
    </source>
</evidence>
<protein>
    <submittedName>
        <fullName evidence="2">Uncharacterized protein</fullName>
    </submittedName>
</protein>
<gene>
    <name evidence="2" type="ORF">C8Q71DRAFT_727152</name>
</gene>
<reference evidence="2 3" key="1">
    <citation type="journal article" date="2021" name="Environ. Microbiol.">
        <title>Gene family expansions and transcriptome signatures uncover fungal adaptations to wood decay.</title>
        <authorList>
            <person name="Hage H."/>
            <person name="Miyauchi S."/>
            <person name="Viragh M."/>
            <person name="Drula E."/>
            <person name="Min B."/>
            <person name="Chaduli D."/>
            <person name="Navarro D."/>
            <person name="Favel A."/>
            <person name="Norest M."/>
            <person name="Lesage-Meessen L."/>
            <person name="Balint B."/>
            <person name="Merenyi Z."/>
            <person name="de Eugenio L."/>
            <person name="Morin E."/>
            <person name="Martinez A.T."/>
            <person name="Baldrian P."/>
            <person name="Stursova M."/>
            <person name="Martinez M.J."/>
            <person name="Novotny C."/>
            <person name="Magnuson J.K."/>
            <person name="Spatafora J.W."/>
            <person name="Maurice S."/>
            <person name="Pangilinan J."/>
            <person name="Andreopoulos W."/>
            <person name="LaButti K."/>
            <person name="Hundley H."/>
            <person name="Na H."/>
            <person name="Kuo A."/>
            <person name="Barry K."/>
            <person name="Lipzen A."/>
            <person name="Henrissat B."/>
            <person name="Riley R."/>
            <person name="Ahrendt S."/>
            <person name="Nagy L.G."/>
            <person name="Grigoriev I.V."/>
            <person name="Martin F."/>
            <person name="Rosso M.N."/>
        </authorList>
    </citation>
    <scope>NUCLEOTIDE SEQUENCE [LARGE SCALE GENOMIC DNA]</scope>
    <source>
        <strain evidence="2 3">CIRM-BRFM 1785</strain>
    </source>
</reference>
<name>A0ABQ8K2G4_9APHY</name>
<evidence type="ECO:0000256" key="1">
    <source>
        <dbReference type="SAM" id="MobiDB-lite"/>
    </source>
</evidence>
<dbReference type="GeneID" id="72002566"/>
<accession>A0ABQ8K2G4</accession>
<comment type="caution">
    <text evidence="2">The sequence shown here is derived from an EMBL/GenBank/DDBJ whole genome shotgun (WGS) entry which is preliminary data.</text>
</comment>
<feature type="region of interest" description="Disordered" evidence="1">
    <location>
        <begin position="728"/>
        <end position="775"/>
    </location>
</feature>
<feature type="compositionally biased region" description="Polar residues" evidence="1">
    <location>
        <begin position="131"/>
        <end position="142"/>
    </location>
</feature>
<feature type="compositionally biased region" description="Low complexity" evidence="1">
    <location>
        <begin position="300"/>
        <end position="321"/>
    </location>
</feature>
<feature type="compositionally biased region" description="Polar residues" evidence="1">
    <location>
        <begin position="16"/>
        <end position="37"/>
    </location>
</feature>
<feature type="region of interest" description="Disordered" evidence="1">
    <location>
        <begin position="1"/>
        <end position="212"/>
    </location>
</feature>
<dbReference type="Proteomes" id="UP000814176">
    <property type="component" value="Unassembled WGS sequence"/>
</dbReference>
<sequence length="775" mass="84149">METHRDSPVADAPVAKTNSRSQSPTTYRAMSSSSPTARLSPGLSYASAVTGSPNNVKATELVDASPAPPPPTPASQNASSRDNQPLESTVADETGWKVVSHKKKGKATAVANTRPNANSSRSNNARRAVLDNNQMDLDSPNSEPRKRRRTEDDLGNEDSDAIIAKVQNAPPRAEQPTSMTPLDVSPSPLTSASTNDRRGVAAGKRPSHTNVTVAGSDVDIEFAIAPDSEVVETLLVPSTSSSRSGNVASSSRKGNVAPSSRSGNTAASSHNGNAASSSRNNAASSSLHSKEASSSRRQMRAASFSSDSDDQSSSLADILPLFPLPPSSIPASTPRTPARQSNRRPDTPIVPPRGHHWSDVSNGSTIREESSTYSERSPSIPEVEMIDATRPATPPPTSSHARRRRRRRAERAARSASRNSRSTDDSVLDGPPVPFNIDELDPDIIIPPPGSWRPVQGDSASWKGRGMATPQWESWDALDREEAVLAIQIPFHGAEEPGVNVRIDMMLNVLRRLLLIPSAYILPGYSPAGYHGMNVEPFWYLGRGIPLTVIVALVTMGWFNSSIITLHFDFWRDNNPHLCAMFRLIHRFGAQSKAEYEELVRRELVDSELYDVIYEVLKRDMERGGMWRNSRRVDALNRVLESVDVDVINCRITANTTEPVAVIYMKPPTADRRDWQRFSNQLKKHRFGSNIAGHPEPFTSRVWCGYCHSLGHTAGTCRVRNTPGWHDAPLPPAIQPPQQQYNATNGGGRGRGNGCGRGRGNGRGRGGNGRGGGNF</sequence>
<feature type="compositionally biased region" description="Basic residues" evidence="1">
    <location>
        <begin position="400"/>
        <end position="409"/>
    </location>
</feature>